<name>A0A8H7EYI5_AGABI</name>
<organism evidence="1 2">
    <name type="scientific">Agaricus bisporus var. burnettii</name>
    <dbReference type="NCBI Taxonomy" id="192524"/>
    <lineage>
        <taxon>Eukaryota</taxon>
        <taxon>Fungi</taxon>
        <taxon>Dikarya</taxon>
        <taxon>Basidiomycota</taxon>
        <taxon>Agaricomycotina</taxon>
        <taxon>Agaricomycetes</taxon>
        <taxon>Agaricomycetidae</taxon>
        <taxon>Agaricales</taxon>
        <taxon>Agaricineae</taxon>
        <taxon>Agaricaceae</taxon>
        <taxon>Agaricus</taxon>
    </lineage>
</organism>
<dbReference type="EMBL" id="JABXXO010000011">
    <property type="protein sequence ID" value="KAF7764052.1"/>
    <property type="molecule type" value="Genomic_DNA"/>
</dbReference>
<gene>
    <name evidence="1" type="ORF">Agabi119p4_8589</name>
</gene>
<sequence length="116" mass="13274">MFGNLYFGSMIPLNSDILRNLSHNLQRRIPTILTVHCPRRMALVAKLDVSLSRKSALVEFQHGKNDSEIEHSLRQGVILSGSITFVLLNGKRGYIEEYEDIRTPLRVEEGKTFGRY</sequence>
<dbReference type="AlphaFoldDB" id="A0A8H7EYI5"/>
<protein>
    <submittedName>
        <fullName evidence="1">Uncharacterized protein</fullName>
    </submittedName>
</protein>
<proteinExistence type="predicted"/>
<comment type="caution">
    <text evidence="1">The sequence shown here is derived from an EMBL/GenBank/DDBJ whole genome shotgun (WGS) entry which is preliminary data.</text>
</comment>
<accession>A0A8H7EYI5</accession>
<dbReference type="Proteomes" id="UP000629468">
    <property type="component" value="Unassembled WGS sequence"/>
</dbReference>
<evidence type="ECO:0000313" key="1">
    <source>
        <dbReference type="EMBL" id="KAF7764052.1"/>
    </source>
</evidence>
<evidence type="ECO:0000313" key="2">
    <source>
        <dbReference type="Proteomes" id="UP000629468"/>
    </source>
</evidence>
<reference evidence="1 2" key="1">
    <citation type="journal article" name="Sci. Rep.">
        <title>Telomere-to-telomere assembled and centromere annotated genomes of the two main subspecies of the button mushroom Agaricus bisporus reveal especially polymorphic chromosome ends.</title>
        <authorList>
            <person name="Sonnenberg A.S.M."/>
            <person name="Sedaghat-Telgerd N."/>
            <person name="Lavrijssen B."/>
            <person name="Ohm R.A."/>
            <person name="Hendrickx P.M."/>
            <person name="Scholtmeijer K."/>
            <person name="Baars J.J.P."/>
            <person name="van Peer A."/>
        </authorList>
    </citation>
    <scope>NUCLEOTIDE SEQUENCE [LARGE SCALE GENOMIC DNA]</scope>
    <source>
        <strain evidence="1 2">H119_p4</strain>
    </source>
</reference>